<keyword evidence="3" id="KW-1185">Reference proteome</keyword>
<dbReference type="Proteomes" id="UP000825729">
    <property type="component" value="Unassembled WGS sequence"/>
</dbReference>
<evidence type="ECO:0000313" key="2">
    <source>
        <dbReference type="EMBL" id="KAG9442299.1"/>
    </source>
</evidence>
<dbReference type="Pfam" id="PF14559">
    <property type="entry name" value="TPR_19"/>
    <property type="match status" value="1"/>
</dbReference>
<evidence type="ECO:0000313" key="3">
    <source>
        <dbReference type="Proteomes" id="UP000825729"/>
    </source>
</evidence>
<feature type="repeat" description="TPR" evidence="1">
    <location>
        <begin position="194"/>
        <end position="227"/>
    </location>
</feature>
<dbReference type="InterPro" id="IPR011990">
    <property type="entry name" value="TPR-like_helical_dom_sf"/>
</dbReference>
<dbReference type="EMBL" id="JAINDJ010000007">
    <property type="protein sequence ID" value="KAG9442299.1"/>
    <property type="molecule type" value="Genomic_DNA"/>
</dbReference>
<dbReference type="SUPFAM" id="SSF52833">
    <property type="entry name" value="Thioredoxin-like"/>
    <property type="match status" value="1"/>
</dbReference>
<name>A0AAV7E232_ARIFI</name>
<dbReference type="InterPro" id="IPR019734">
    <property type="entry name" value="TPR_rpt"/>
</dbReference>
<dbReference type="CDD" id="cd02980">
    <property type="entry name" value="TRX_Fd_family"/>
    <property type="match status" value="1"/>
</dbReference>
<reference evidence="2 3" key="1">
    <citation type="submission" date="2021-07" db="EMBL/GenBank/DDBJ databases">
        <title>The Aristolochia fimbriata genome: insights into angiosperm evolution, floral development and chemical biosynthesis.</title>
        <authorList>
            <person name="Jiao Y."/>
        </authorList>
    </citation>
    <scope>NUCLEOTIDE SEQUENCE [LARGE SCALE GENOMIC DNA]</scope>
    <source>
        <strain evidence="2">IBCAS-2021</strain>
        <tissue evidence="2">Leaf</tissue>
    </source>
</reference>
<comment type="caution">
    <text evidence="2">The sequence shown here is derived from an EMBL/GenBank/DDBJ whole genome shotgun (WGS) entry which is preliminary data.</text>
</comment>
<dbReference type="PANTHER" id="PTHR47682:SF1">
    <property type="entry name" value="TETRATRICOPEPTIDE REPEAT (TPR)-CONTAINING PROTEIN"/>
    <property type="match status" value="1"/>
</dbReference>
<feature type="repeat" description="TPR" evidence="1">
    <location>
        <begin position="124"/>
        <end position="157"/>
    </location>
</feature>
<organism evidence="2 3">
    <name type="scientific">Aristolochia fimbriata</name>
    <name type="common">White veined hardy Dutchman's pipe vine</name>
    <dbReference type="NCBI Taxonomy" id="158543"/>
    <lineage>
        <taxon>Eukaryota</taxon>
        <taxon>Viridiplantae</taxon>
        <taxon>Streptophyta</taxon>
        <taxon>Embryophyta</taxon>
        <taxon>Tracheophyta</taxon>
        <taxon>Spermatophyta</taxon>
        <taxon>Magnoliopsida</taxon>
        <taxon>Magnoliidae</taxon>
        <taxon>Piperales</taxon>
        <taxon>Aristolochiaceae</taxon>
        <taxon>Aristolochia</taxon>
    </lineage>
</organism>
<dbReference type="PANTHER" id="PTHR47682">
    <property type="entry name" value="TETRATRICOPEPTIDE REPEAT (TPR)-CONTAINING PROTEIN"/>
    <property type="match status" value="1"/>
</dbReference>
<dbReference type="Gene3D" id="3.40.30.10">
    <property type="entry name" value="Glutaredoxin"/>
    <property type="match status" value="1"/>
</dbReference>
<evidence type="ECO:0000256" key="1">
    <source>
        <dbReference type="PROSITE-ProRule" id="PRU00339"/>
    </source>
</evidence>
<dbReference type="PROSITE" id="PS50005">
    <property type="entry name" value="TPR"/>
    <property type="match status" value="2"/>
</dbReference>
<protein>
    <submittedName>
        <fullName evidence="2">Uncharacterized protein</fullName>
    </submittedName>
</protein>
<dbReference type="SUPFAM" id="SSF48452">
    <property type="entry name" value="TPR-like"/>
    <property type="match status" value="1"/>
</dbReference>
<dbReference type="InterPro" id="IPR036249">
    <property type="entry name" value="Thioredoxin-like_sf"/>
</dbReference>
<accession>A0AAV7E232</accession>
<gene>
    <name evidence="2" type="ORF">H6P81_018153</name>
</gene>
<dbReference type="SMART" id="SM00028">
    <property type="entry name" value="TPR"/>
    <property type="match status" value="3"/>
</dbReference>
<dbReference type="AlphaFoldDB" id="A0AAV7E232"/>
<proteinExistence type="predicted"/>
<keyword evidence="1" id="KW-0802">TPR repeat</keyword>
<dbReference type="Gene3D" id="1.25.40.10">
    <property type="entry name" value="Tetratricopeptide repeat domain"/>
    <property type="match status" value="1"/>
</dbReference>
<sequence>MSTALLSYSQLSRLNPSSPCSLKPLSRTLLVKAETEIRVCVNRTCNRSGSREILQVLSDLAPANLTVKSCGCLGRCGAGPNIAVLPDGYIVGHCGTAVRAAELLGDVCGGPGGGGFDSFKSLEALGLRKKGEGEKERGNFSEAEALFSEAIELKPSGGLHAIYKCRSAARLLNGNYAGALEDSEEALKRVPKYPEAYICQGDALLAMDEYDAAERAYASALQIDPSIRRSKSFKARVAQLQEKLTTANVAS</sequence>